<feature type="region of interest" description="Disordered" evidence="1">
    <location>
        <begin position="1"/>
        <end position="188"/>
    </location>
</feature>
<proteinExistence type="predicted"/>
<feature type="compositionally biased region" description="Acidic residues" evidence="1">
    <location>
        <begin position="93"/>
        <end position="112"/>
    </location>
</feature>
<comment type="caution">
    <text evidence="2">The sequence shown here is derived from an EMBL/GenBank/DDBJ whole genome shotgun (WGS) entry which is preliminary data.</text>
</comment>
<dbReference type="RefSeq" id="XP_040771241.1">
    <property type="nucleotide sequence ID" value="XM_040920987.1"/>
</dbReference>
<evidence type="ECO:0000313" key="2">
    <source>
        <dbReference type="EMBL" id="KAF3760262.1"/>
    </source>
</evidence>
<keyword evidence="3" id="KW-1185">Reference proteome</keyword>
<feature type="compositionally biased region" description="Polar residues" evidence="1">
    <location>
        <begin position="162"/>
        <end position="188"/>
    </location>
</feature>
<dbReference type="EMBL" id="MU032353">
    <property type="protein sequence ID" value="KAF3760262.1"/>
    <property type="molecule type" value="Genomic_DNA"/>
</dbReference>
<feature type="compositionally biased region" description="Polar residues" evidence="1">
    <location>
        <begin position="54"/>
        <end position="71"/>
    </location>
</feature>
<feature type="compositionally biased region" description="Low complexity" evidence="1">
    <location>
        <begin position="19"/>
        <end position="39"/>
    </location>
</feature>
<protein>
    <submittedName>
        <fullName evidence="2">Uncharacterized protein</fullName>
    </submittedName>
</protein>
<sequence length="188" mass="20405">MTDRYGHPRQSVFNRRHVSATASVSYSSTTSTSQQHASHLPPPGNPNVPALPGQQPSTATGRRKMFTSQLTRRPPPGRHGGALGRGMSVDGLGGDDDEDGETMVVEDDDDDEIVVRDHNGEVALDEPPNLVVDHPDETVLDMRQENERERQRLADAVKQHQSEQNSVPAQPEGSQGKSTRQSGSPSGR</sequence>
<evidence type="ECO:0000313" key="3">
    <source>
        <dbReference type="Proteomes" id="UP000803844"/>
    </source>
</evidence>
<dbReference type="OrthoDB" id="4188844at2759"/>
<name>A0A9P5CJL9_CRYP1</name>
<gene>
    <name evidence="2" type="ORF">M406DRAFT_334940</name>
</gene>
<evidence type="ECO:0000256" key="1">
    <source>
        <dbReference type="SAM" id="MobiDB-lite"/>
    </source>
</evidence>
<feature type="compositionally biased region" description="Basic and acidic residues" evidence="1">
    <location>
        <begin position="133"/>
        <end position="161"/>
    </location>
</feature>
<organism evidence="2 3">
    <name type="scientific">Cryphonectria parasitica (strain ATCC 38755 / EP155)</name>
    <dbReference type="NCBI Taxonomy" id="660469"/>
    <lineage>
        <taxon>Eukaryota</taxon>
        <taxon>Fungi</taxon>
        <taxon>Dikarya</taxon>
        <taxon>Ascomycota</taxon>
        <taxon>Pezizomycotina</taxon>
        <taxon>Sordariomycetes</taxon>
        <taxon>Sordariomycetidae</taxon>
        <taxon>Diaporthales</taxon>
        <taxon>Cryphonectriaceae</taxon>
        <taxon>Cryphonectria-Endothia species complex</taxon>
        <taxon>Cryphonectria</taxon>
    </lineage>
</organism>
<dbReference type="GeneID" id="63838116"/>
<dbReference type="AlphaFoldDB" id="A0A9P5CJL9"/>
<dbReference type="Proteomes" id="UP000803844">
    <property type="component" value="Unassembled WGS sequence"/>
</dbReference>
<accession>A0A9P5CJL9</accession>
<reference evidence="2" key="1">
    <citation type="journal article" date="2020" name="Phytopathology">
        <title>Genome sequence of the chestnut blight fungus Cryphonectria parasitica EP155: A fundamental resource for an archetypical invasive plant pathogen.</title>
        <authorList>
            <person name="Crouch J.A."/>
            <person name="Dawe A."/>
            <person name="Aerts A."/>
            <person name="Barry K."/>
            <person name="Churchill A.C.L."/>
            <person name="Grimwood J."/>
            <person name="Hillman B."/>
            <person name="Milgroom M.G."/>
            <person name="Pangilinan J."/>
            <person name="Smith M."/>
            <person name="Salamov A."/>
            <person name="Schmutz J."/>
            <person name="Yadav J."/>
            <person name="Grigoriev I.V."/>
            <person name="Nuss D."/>
        </authorList>
    </citation>
    <scope>NUCLEOTIDE SEQUENCE</scope>
    <source>
        <strain evidence="2">EP155</strain>
    </source>
</reference>